<dbReference type="InterPro" id="IPR009057">
    <property type="entry name" value="Homeodomain-like_sf"/>
</dbReference>
<feature type="domain" description="HTH tetR-type" evidence="3">
    <location>
        <begin position="6"/>
        <end position="66"/>
    </location>
</feature>
<dbReference type="Pfam" id="PF00440">
    <property type="entry name" value="TetR_N"/>
    <property type="match status" value="1"/>
</dbReference>
<keyword evidence="7" id="KW-1185">Reference proteome</keyword>
<evidence type="ECO:0000313" key="4">
    <source>
        <dbReference type="EMBL" id="KXO97809.1"/>
    </source>
</evidence>
<dbReference type="STRING" id="239498.AXK60_24245"/>
<evidence type="ECO:0000313" key="5">
    <source>
        <dbReference type="EMBL" id="KXP11842.1"/>
    </source>
</evidence>
<gene>
    <name evidence="5" type="ORF">AXK60_24245</name>
    <name evidence="4" type="ORF">AXK61_21590</name>
</gene>
<dbReference type="Pfam" id="PF17926">
    <property type="entry name" value="TetR_C_21"/>
    <property type="match status" value="1"/>
</dbReference>
<dbReference type="AlphaFoldDB" id="A0A138AN51"/>
<dbReference type="Proteomes" id="UP000070258">
    <property type="component" value="Unassembled WGS sequence"/>
</dbReference>
<dbReference type="Proteomes" id="UP000070409">
    <property type="component" value="Unassembled WGS sequence"/>
</dbReference>
<dbReference type="PANTHER" id="PTHR30328:SF54">
    <property type="entry name" value="HTH-TYPE TRANSCRIPTIONAL REPRESSOR SCO4008"/>
    <property type="match status" value="1"/>
</dbReference>
<evidence type="ECO:0000313" key="6">
    <source>
        <dbReference type="Proteomes" id="UP000070258"/>
    </source>
</evidence>
<name>A0A138AN51_9ACTN</name>
<feature type="DNA-binding region" description="H-T-H motif" evidence="2">
    <location>
        <begin position="29"/>
        <end position="48"/>
    </location>
</feature>
<dbReference type="SUPFAM" id="SSF48498">
    <property type="entry name" value="Tetracyclin repressor-like, C-terminal domain"/>
    <property type="match status" value="1"/>
</dbReference>
<dbReference type="InterPro" id="IPR036271">
    <property type="entry name" value="Tet_transcr_reg_TetR-rel_C_sf"/>
</dbReference>
<dbReference type="PROSITE" id="PS50977">
    <property type="entry name" value="HTH_TETR_2"/>
    <property type="match status" value="1"/>
</dbReference>
<dbReference type="InterPro" id="IPR041467">
    <property type="entry name" value="Sco4008_C"/>
</dbReference>
<reference evidence="4 7" key="2">
    <citation type="submission" date="2016-02" db="EMBL/GenBank/DDBJ databases">
        <authorList>
            <person name="Teng J.L."/>
            <person name="Tang Y."/>
            <person name="Huang Y."/>
            <person name="Guo F."/>
            <person name="Wei W."/>
            <person name="Chen J.H."/>
            <person name="Wong S.Y."/>
            <person name="Lau S.K."/>
            <person name="Woo P.C."/>
        </authorList>
    </citation>
    <scope>NUCLEOTIDE SEQUENCE [LARGE SCALE GENOMIC DNA]</scope>
    <source>
        <strain evidence="4 7">JCM 13375</strain>
    </source>
</reference>
<reference evidence="6" key="1">
    <citation type="submission" date="2016-02" db="EMBL/GenBank/DDBJ databases">
        <authorList>
            <person name="Wen L."/>
            <person name="He K."/>
            <person name="Yang H."/>
        </authorList>
    </citation>
    <scope>NUCLEOTIDE SEQUENCE [LARGE SCALE GENOMIC DNA]</scope>
    <source>
        <strain evidence="6">JCM 15929</strain>
    </source>
</reference>
<keyword evidence="1 2" id="KW-0238">DNA-binding</keyword>
<proteinExistence type="predicted"/>
<dbReference type="SUPFAM" id="SSF46689">
    <property type="entry name" value="Homeodomain-like"/>
    <property type="match status" value="1"/>
</dbReference>
<dbReference type="OrthoDB" id="4726108at2"/>
<dbReference type="EMBL" id="LSRF01000017">
    <property type="protein sequence ID" value="KXP11842.1"/>
    <property type="molecule type" value="Genomic_DNA"/>
</dbReference>
<dbReference type="Gene3D" id="1.10.357.10">
    <property type="entry name" value="Tetracycline Repressor, domain 2"/>
    <property type="match status" value="1"/>
</dbReference>
<evidence type="ECO:0000313" key="7">
    <source>
        <dbReference type="Proteomes" id="UP000070409"/>
    </source>
</evidence>
<comment type="caution">
    <text evidence="5">The sequence shown here is derived from an EMBL/GenBank/DDBJ whole genome shotgun (WGS) entry which is preliminary data.</text>
</comment>
<dbReference type="EMBL" id="LSRE01000016">
    <property type="protein sequence ID" value="KXO97809.1"/>
    <property type="molecule type" value="Genomic_DNA"/>
</dbReference>
<reference evidence="5" key="3">
    <citation type="submission" date="2016-02" db="EMBL/GenBank/DDBJ databases">
        <authorList>
            <person name="Teng J.L."/>
            <person name="Yang Y."/>
            <person name="Huang Y."/>
            <person name="Guo F."/>
            <person name="Wei W."/>
            <person name="Chen J.H."/>
            <person name="Wong S.Y."/>
            <person name="Lau S.K."/>
            <person name="Woo P.C."/>
        </authorList>
    </citation>
    <scope>NUCLEOTIDE SEQUENCE</scope>
    <source>
        <strain evidence="5">JCM 15929</strain>
    </source>
</reference>
<protein>
    <submittedName>
        <fullName evidence="5">TetR family transcriptional regulator</fullName>
    </submittedName>
</protein>
<accession>A0A138AN51</accession>
<dbReference type="InterPro" id="IPR001647">
    <property type="entry name" value="HTH_TetR"/>
</dbReference>
<dbReference type="RefSeq" id="WP_068570874.1">
    <property type="nucleotide sequence ID" value="NZ_LSRE01000016.1"/>
</dbReference>
<dbReference type="GO" id="GO:0006355">
    <property type="term" value="P:regulation of DNA-templated transcription"/>
    <property type="evidence" value="ECO:0007669"/>
    <property type="project" value="UniProtKB-ARBA"/>
</dbReference>
<evidence type="ECO:0000259" key="3">
    <source>
        <dbReference type="PROSITE" id="PS50977"/>
    </source>
</evidence>
<dbReference type="PANTHER" id="PTHR30328">
    <property type="entry name" value="TRANSCRIPTIONAL REPRESSOR"/>
    <property type="match status" value="1"/>
</dbReference>
<dbReference type="GO" id="GO:0003677">
    <property type="term" value="F:DNA binding"/>
    <property type="evidence" value="ECO:0007669"/>
    <property type="project" value="UniProtKB-UniRule"/>
</dbReference>
<evidence type="ECO:0000256" key="2">
    <source>
        <dbReference type="PROSITE-ProRule" id="PRU00335"/>
    </source>
</evidence>
<dbReference type="InterPro" id="IPR050109">
    <property type="entry name" value="HTH-type_TetR-like_transc_reg"/>
</dbReference>
<sequence>MRAAGQATRDRILAVAKNEFARYGLAGARINRIAADAMASKDRLYAYFDSKEQLFAEVSSQWISRTAYDLALSGDDLPGYVGRLFDDFLEHPENARLQFWAELEVTDPLPADDPRVAMLRAKVAEIRRAQSLGLIDDFWHAPELVGMLVSIARDQAVPNRHPRLHDQTERSVADRRAAAVEAARRLVQPR</sequence>
<organism evidence="5 6">
    <name type="scientific">Tsukamurella pseudospumae</name>
    <dbReference type="NCBI Taxonomy" id="239498"/>
    <lineage>
        <taxon>Bacteria</taxon>
        <taxon>Bacillati</taxon>
        <taxon>Actinomycetota</taxon>
        <taxon>Actinomycetes</taxon>
        <taxon>Mycobacteriales</taxon>
        <taxon>Tsukamurellaceae</taxon>
        <taxon>Tsukamurella</taxon>
    </lineage>
</organism>
<evidence type="ECO:0000256" key="1">
    <source>
        <dbReference type="ARBA" id="ARBA00023125"/>
    </source>
</evidence>